<evidence type="ECO:0000313" key="10">
    <source>
        <dbReference type="EMBL" id="CAG4950644.1"/>
    </source>
</evidence>
<evidence type="ECO:0000259" key="8">
    <source>
        <dbReference type="PROSITE" id="PS51293"/>
    </source>
</evidence>
<protein>
    <submittedName>
        <fullName evidence="10">(apollo) hypothetical protein</fullName>
    </submittedName>
</protein>
<dbReference type="PROSITE" id="PS00028">
    <property type="entry name" value="ZINC_FINGER_C2H2_1"/>
    <property type="match status" value="1"/>
</dbReference>
<dbReference type="PROSITE" id="PS51294">
    <property type="entry name" value="HTH_MYB"/>
    <property type="match status" value="1"/>
</dbReference>
<dbReference type="InterPro" id="IPR007526">
    <property type="entry name" value="SWIRM"/>
</dbReference>
<keyword evidence="5" id="KW-0732">Signal</keyword>
<evidence type="ECO:0000259" key="9">
    <source>
        <dbReference type="PROSITE" id="PS51294"/>
    </source>
</evidence>
<dbReference type="PANTHER" id="PTHR12374:SF20">
    <property type="entry name" value="TRANSCRIPTIONAL ADAPTER 2-ALPHA"/>
    <property type="match status" value="1"/>
</dbReference>
<organism evidence="10 11">
    <name type="scientific">Parnassius apollo</name>
    <name type="common">Apollo butterfly</name>
    <name type="synonym">Papilio apollo</name>
    <dbReference type="NCBI Taxonomy" id="110799"/>
    <lineage>
        <taxon>Eukaryota</taxon>
        <taxon>Metazoa</taxon>
        <taxon>Ecdysozoa</taxon>
        <taxon>Arthropoda</taxon>
        <taxon>Hexapoda</taxon>
        <taxon>Insecta</taxon>
        <taxon>Pterygota</taxon>
        <taxon>Neoptera</taxon>
        <taxon>Endopterygota</taxon>
        <taxon>Lepidoptera</taxon>
        <taxon>Glossata</taxon>
        <taxon>Ditrysia</taxon>
        <taxon>Papilionoidea</taxon>
        <taxon>Papilionidae</taxon>
        <taxon>Parnassiinae</taxon>
        <taxon>Parnassini</taxon>
        <taxon>Parnassius</taxon>
        <taxon>Parnassius</taxon>
    </lineage>
</organism>
<feature type="chain" id="PRO_5035935388" evidence="5">
    <location>
        <begin position="19"/>
        <end position="463"/>
    </location>
</feature>
<dbReference type="InterPro" id="IPR000433">
    <property type="entry name" value="Znf_ZZ"/>
</dbReference>
<accession>A0A8S3WBG6</accession>
<dbReference type="InterPro" id="IPR017884">
    <property type="entry name" value="SANT_dom"/>
</dbReference>
<evidence type="ECO:0000256" key="1">
    <source>
        <dbReference type="ARBA" id="ARBA00022723"/>
    </source>
</evidence>
<dbReference type="Proteomes" id="UP000691718">
    <property type="component" value="Unassembled WGS sequence"/>
</dbReference>
<dbReference type="PROSITE" id="PS50934">
    <property type="entry name" value="SWIRM"/>
    <property type="match status" value="1"/>
</dbReference>
<sequence>MPASLVVDVVVFLVKVLYQLLDLRANMSIDILQVKCDGCSEVAHEPFIECCECETNLCTTCFAAGRELGDHKNNHKYAVRRNDFPLFENCNWSAKEECKLLSAISTYGFGNWEEVSKVVHTRSKLECQEHYKKYYIENVQYNELKLLPETEQSLFPKPIIPYLYNLQTSINPPRNNQSEQQLAGYNAYRSEFELSYDHNAENIFNMEDSYSEDEDDEECMDALKVSLVNALNTRLKERQRRYNIIKNHGLIMPNKLLSWLKRFDSTLMRCKTEKLVAFMQFMTGMQFDAFIEALSLEEEIMQRIFRLIDYRKNGIKTLYSARLYKQLKRENALAFKEQKYATSIMQNTYERQSPVKTKQFILKDGLNKKFKRTSMPLDIVDLPGFNLLLDSEKNLCSNLRLLPQNYMEIKKQLVAENNKLGFLRLLDARRVLKIDVNKTRKIYDYLLEEGFLNKPPAYKHGAS</sequence>
<dbReference type="GO" id="GO:0008270">
    <property type="term" value="F:zinc ion binding"/>
    <property type="evidence" value="ECO:0007669"/>
    <property type="project" value="UniProtKB-KW"/>
</dbReference>
<proteinExistence type="predicted"/>
<keyword evidence="3" id="KW-0862">Zinc</keyword>
<dbReference type="GO" id="GO:0006338">
    <property type="term" value="P:chromatin remodeling"/>
    <property type="evidence" value="ECO:0007669"/>
    <property type="project" value="TreeGrafter"/>
</dbReference>
<feature type="domain" description="Myb-like" evidence="6">
    <location>
        <begin position="91"/>
        <end position="135"/>
    </location>
</feature>
<dbReference type="SMART" id="SM00717">
    <property type="entry name" value="SANT"/>
    <property type="match status" value="1"/>
</dbReference>
<feature type="signal peptide" evidence="5">
    <location>
        <begin position="1"/>
        <end position="18"/>
    </location>
</feature>
<evidence type="ECO:0000256" key="4">
    <source>
        <dbReference type="ARBA" id="ARBA00023242"/>
    </source>
</evidence>
<evidence type="ECO:0000259" key="6">
    <source>
        <dbReference type="PROSITE" id="PS50090"/>
    </source>
</evidence>
<keyword evidence="1" id="KW-0479">Metal-binding</keyword>
<dbReference type="Pfam" id="PF25299">
    <property type="entry name" value="ZZ_ADA2"/>
    <property type="match status" value="1"/>
</dbReference>
<evidence type="ECO:0000256" key="2">
    <source>
        <dbReference type="ARBA" id="ARBA00022771"/>
    </source>
</evidence>
<dbReference type="GO" id="GO:0140672">
    <property type="term" value="C:ATAC complex"/>
    <property type="evidence" value="ECO:0007669"/>
    <property type="project" value="UniProtKB-ARBA"/>
</dbReference>
<dbReference type="CDD" id="cd00167">
    <property type="entry name" value="SANT"/>
    <property type="match status" value="1"/>
</dbReference>
<dbReference type="PANTHER" id="PTHR12374">
    <property type="entry name" value="TRANSCRIPTIONAL ADAPTOR 2 ADA2 -RELATED"/>
    <property type="match status" value="1"/>
</dbReference>
<dbReference type="GO" id="GO:0003713">
    <property type="term" value="F:transcription coactivator activity"/>
    <property type="evidence" value="ECO:0007669"/>
    <property type="project" value="TreeGrafter"/>
</dbReference>
<feature type="domain" description="SANT" evidence="8">
    <location>
        <begin position="88"/>
        <end position="139"/>
    </location>
</feature>
<dbReference type="PROSITE" id="PS51293">
    <property type="entry name" value="SANT"/>
    <property type="match status" value="1"/>
</dbReference>
<dbReference type="FunFam" id="1.10.10.10:FF:000087">
    <property type="entry name" value="Transcriptional adapter 2"/>
    <property type="match status" value="1"/>
</dbReference>
<dbReference type="OrthoDB" id="270417at2759"/>
<dbReference type="GO" id="GO:0005634">
    <property type="term" value="C:nucleus"/>
    <property type="evidence" value="ECO:0007669"/>
    <property type="project" value="TreeGrafter"/>
</dbReference>
<dbReference type="Pfam" id="PF04433">
    <property type="entry name" value="SWIRM"/>
    <property type="match status" value="1"/>
</dbReference>
<evidence type="ECO:0000256" key="3">
    <source>
        <dbReference type="ARBA" id="ARBA00022833"/>
    </source>
</evidence>
<comment type="caution">
    <text evidence="10">The sequence shown here is derived from an EMBL/GenBank/DDBJ whole genome shotgun (WGS) entry which is preliminary data.</text>
</comment>
<evidence type="ECO:0000256" key="5">
    <source>
        <dbReference type="SAM" id="SignalP"/>
    </source>
</evidence>
<dbReference type="InterPro" id="IPR013087">
    <property type="entry name" value="Znf_C2H2_type"/>
</dbReference>
<feature type="domain" description="SWIRM" evidence="7">
    <location>
        <begin position="368"/>
        <end position="463"/>
    </location>
</feature>
<gene>
    <name evidence="10" type="ORF">PAPOLLO_LOCUS4259</name>
</gene>
<dbReference type="Pfam" id="PF22941">
    <property type="entry name" value="TADA2A-like_3rd"/>
    <property type="match status" value="1"/>
</dbReference>
<dbReference type="GO" id="GO:0006357">
    <property type="term" value="P:regulation of transcription by RNA polymerase II"/>
    <property type="evidence" value="ECO:0007669"/>
    <property type="project" value="TreeGrafter"/>
</dbReference>
<evidence type="ECO:0000313" key="11">
    <source>
        <dbReference type="Proteomes" id="UP000691718"/>
    </source>
</evidence>
<dbReference type="InterPro" id="IPR001005">
    <property type="entry name" value="SANT/Myb"/>
</dbReference>
<dbReference type="GO" id="GO:0003682">
    <property type="term" value="F:chromatin binding"/>
    <property type="evidence" value="ECO:0007669"/>
    <property type="project" value="TreeGrafter"/>
</dbReference>
<evidence type="ECO:0000259" key="7">
    <source>
        <dbReference type="PROSITE" id="PS50934"/>
    </source>
</evidence>
<keyword evidence="2" id="KW-0863">Zinc-finger</keyword>
<dbReference type="InterPro" id="IPR055141">
    <property type="entry name" value="TADA2A_B-like_dom"/>
</dbReference>
<name>A0A8S3WBG6_PARAO</name>
<dbReference type="EMBL" id="CAJQZP010000233">
    <property type="protein sequence ID" value="CAG4950644.1"/>
    <property type="molecule type" value="Genomic_DNA"/>
</dbReference>
<dbReference type="Pfam" id="PF00249">
    <property type="entry name" value="Myb_DNA-binding"/>
    <property type="match status" value="1"/>
</dbReference>
<reference evidence="10" key="1">
    <citation type="submission" date="2021-04" db="EMBL/GenBank/DDBJ databases">
        <authorList>
            <person name="Tunstrom K."/>
        </authorList>
    </citation>
    <scope>NUCLEOTIDE SEQUENCE</scope>
</reference>
<dbReference type="AlphaFoldDB" id="A0A8S3WBG6"/>
<feature type="domain" description="HTH myb-type" evidence="9">
    <location>
        <begin position="90"/>
        <end position="139"/>
    </location>
</feature>
<dbReference type="InterPro" id="IPR017930">
    <property type="entry name" value="Myb_dom"/>
</dbReference>
<dbReference type="PROSITE" id="PS50090">
    <property type="entry name" value="MYB_LIKE"/>
    <property type="match status" value="1"/>
</dbReference>
<keyword evidence="11" id="KW-1185">Reference proteome</keyword>
<keyword evidence="4" id="KW-0539">Nucleus</keyword>